<protein>
    <recommendedName>
        <fullName evidence="2">Ice-binding protein C-terminal domain-containing protein</fullName>
    </recommendedName>
</protein>
<evidence type="ECO:0000313" key="4">
    <source>
        <dbReference type="Proteomes" id="UP000644507"/>
    </source>
</evidence>
<feature type="chain" id="PRO_5036771808" description="Ice-binding protein C-terminal domain-containing protein" evidence="1">
    <location>
        <begin position="31"/>
        <end position="274"/>
    </location>
</feature>
<dbReference type="InterPro" id="IPR010607">
    <property type="entry name" value="DUF1194"/>
</dbReference>
<accession>A0A918WPV6</accession>
<dbReference type="InterPro" id="IPR013424">
    <property type="entry name" value="Ice-binding_C"/>
</dbReference>
<name>A0A918WPV6_9BACT</name>
<dbReference type="EMBL" id="BMXI01000018">
    <property type="protein sequence ID" value="GHC64846.1"/>
    <property type="molecule type" value="Genomic_DNA"/>
</dbReference>
<organism evidence="3 4">
    <name type="scientific">Roseibacillus persicicus</name>
    <dbReference type="NCBI Taxonomy" id="454148"/>
    <lineage>
        <taxon>Bacteria</taxon>
        <taxon>Pseudomonadati</taxon>
        <taxon>Verrucomicrobiota</taxon>
        <taxon>Verrucomicrobiia</taxon>
        <taxon>Verrucomicrobiales</taxon>
        <taxon>Verrucomicrobiaceae</taxon>
        <taxon>Roseibacillus</taxon>
    </lineage>
</organism>
<keyword evidence="1" id="KW-0732">Signal</keyword>
<keyword evidence="4" id="KW-1185">Reference proteome</keyword>
<evidence type="ECO:0000259" key="2">
    <source>
        <dbReference type="Pfam" id="PF07589"/>
    </source>
</evidence>
<reference evidence="3" key="2">
    <citation type="submission" date="2020-09" db="EMBL/GenBank/DDBJ databases">
        <authorList>
            <person name="Sun Q."/>
            <person name="Kim S."/>
        </authorList>
    </citation>
    <scope>NUCLEOTIDE SEQUENCE</scope>
    <source>
        <strain evidence="3">KCTC 12988</strain>
    </source>
</reference>
<reference evidence="3" key="1">
    <citation type="journal article" date="2014" name="Int. J. Syst. Evol. Microbiol.">
        <title>Complete genome sequence of Corynebacterium casei LMG S-19264T (=DSM 44701T), isolated from a smear-ripened cheese.</title>
        <authorList>
            <consortium name="US DOE Joint Genome Institute (JGI-PGF)"/>
            <person name="Walter F."/>
            <person name="Albersmeier A."/>
            <person name="Kalinowski J."/>
            <person name="Ruckert C."/>
        </authorList>
    </citation>
    <scope>NUCLEOTIDE SEQUENCE</scope>
    <source>
        <strain evidence="3">KCTC 12988</strain>
    </source>
</reference>
<gene>
    <name evidence="3" type="ORF">GCM10007100_35680</name>
</gene>
<dbReference type="NCBIfam" id="TIGR02595">
    <property type="entry name" value="PEP_CTERM"/>
    <property type="match status" value="1"/>
</dbReference>
<evidence type="ECO:0000313" key="3">
    <source>
        <dbReference type="EMBL" id="GHC64846.1"/>
    </source>
</evidence>
<feature type="domain" description="Ice-binding protein C-terminal" evidence="2">
    <location>
        <begin position="251"/>
        <end position="274"/>
    </location>
</feature>
<sequence>MKTKLSAGCSASKTLASAFSVLALSVTAMAAPVDSEILILVDGQTFSQNSFDLMMEGVAQAFEQQGFIDSVASGPYGKIASSVLIFNANGTSTAIPWMEMSSSSDLQTFANAVRNVSAPFSFGGISYVDAISSGAASIASSTFEGTLSQMTVIEDGGFFLFSDGPSEVQAARDTALSSGVDVINSVVYNAAGRQAAIESYYESNVVSGGVNGEVAVVGSIPFVNPSPAVSAAIQSSIANSVTNPTIAAAQAVPEPSSMLLVSLSGLAMLSRRRR</sequence>
<dbReference type="Pfam" id="PF06707">
    <property type="entry name" value="DUF1194"/>
    <property type="match status" value="1"/>
</dbReference>
<evidence type="ECO:0000256" key="1">
    <source>
        <dbReference type="SAM" id="SignalP"/>
    </source>
</evidence>
<proteinExistence type="predicted"/>
<dbReference type="Pfam" id="PF07589">
    <property type="entry name" value="PEP-CTERM"/>
    <property type="match status" value="1"/>
</dbReference>
<comment type="caution">
    <text evidence="3">The sequence shown here is derived from an EMBL/GenBank/DDBJ whole genome shotgun (WGS) entry which is preliminary data.</text>
</comment>
<dbReference type="RefSeq" id="WP_189573205.1">
    <property type="nucleotide sequence ID" value="NZ_BMXI01000018.1"/>
</dbReference>
<dbReference type="AlphaFoldDB" id="A0A918WPV6"/>
<dbReference type="Proteomes" id="UP000644507">
    <property type="component" value="Unassembled WGS sequence"/>
</dbReference>
<feature type="signal peptide" evidence="1">
    <location>
        <begin position="1"/>
        <end position="30"/>
    </location>
</feature>